<dbReference type="GO" id="GO:0006259">
    <property type="term" value="P:DNA metabolic process"/>
    <property type="evidence" value="ECO:0007669"/>
    <property type="project" value="UniProtKB-ARBA"/>
</dbReference>
<dbReference type="Gene3D" id="3.30.420.10">
    <property type="entry name" value="Ribonuclease H-like superfamily/Ribonuclease H"/>
    <property type="match status" value="1"/>
</dbReference>
<evidence type="ECO:0000313" key="4">
    <source>
        <dbReference type="Proteomes" id="UP001460270"/>
    </source>
</evidence>
<feature type="region of interest" description="Disordered" evidence="1">
    <location>
        <begin position="17"/>
        <end position="115"/>
    </location>
</feature>
<feature type="compositionally biased region" description="Basic and acidic residues" evidence="1">
    <location>
        <begin position="246"/>
        <end position="266"/>
    </location>
</feature>
<feature type="compositionally biased region" description="Basic and acidic residues" evidence="1">
    <location>
        <begin position="200"/>
        <end position="211"/>
    </location>
</feature>
<organism evidence="3 4">
    <name type="scientific">Mugilogobius chulae</name>
    <name type="common">yellowstripe goby</name>
    <dbReference type="NCBI Taxonomy" id="88201"/>
    <lineage>
        <taxon>Eukaryota</taxon>
        <taxon>Metazoa</taxon>
        <taxon>Chordata</taxon>
        <taxon>Craniata</taxon>
        <taxon>Vertebrata</taxon>
        <taxon>Euteleostomi</taxon>
        <taxon>Actinopterygii</taxon>
        <taxon>Neopterygii</taxon>
        <taxon>Teleostei</taxon>
        <taxon>Neoteleostei</taxon>
        <taxon>Acanthomorphata</taxon>
        <taxon>Gobiaria</taxon>
        <taxon>Gobiiformes</taxon>
        <taxon>Gobioidei</taxon>
        <taxon>Gobiidae</taxon>
        <taxon>Gobionellinae</taxon>
        <taxon>Mugilogobius</taxon>
    </lineage>
</organism>
<keyword evidence="4" id="KW-1185">Reference proteome</keyword>
<dbReference type="GO" id="GO:0003676">
    <property type="term" value="F:nucleic acid binding"/>
    <property type="evidence" value="ECO:0007669"/>
    <property type="project" value="InterPro"/>
</dbReference>
<evidence type="ECO:0000256" key="1">
    <source>
        <dbReference type="SAM" id="MobiDB-lite"/>
    </source>
</evidence>
<feature type="compositionally biased region" description="Basic and acidic residues" evidence="1">
    <location>
        <begin position="80"/>
        <end position="107"/>
    </location>
</feature>
<dbReference type="PANTHER" id="PTHR47331:SF5">
    <property type="entry name" value="RIBONUCLEASE H"/>
    <property type="match status" value="1"/>
</dbReference>
<dbReference type="InterPro" id="IPR012337">
    <property type="entry name" value="RNaseH-like_sf"/>
</dbReference>
<name>A0AAW0NBV1_9GOBI</name>
<dbReference type="SUPFAM" id="SSF53098">
    <property type="entry name" value="Ribonuclease H-like"/>
    <property type="match status" value="1"/>
</dbReference>
<evidence type="ECO:0000313" key="3">
    <source>
        <dbReference type="EMBL" id="KAK7891694.1"/>
    </source>
</evidence>
<dbReference type="SUPFAM" id="SSF56672">
    <property type="entry name" value="DNA/RNA polymerases"/>
    <property type="match status" value="1"/>
</dbReference>
<dbReference type="Pfam" id="PF05380">
    <property type="entry name" value="Peptidase_A17"/>
    <property type="match status" value="1"/>
</dbReference>
<gene>
    <name evidence="3" type="ORF">WMY93_023657</name>
</gene>
<reference evidence="4" key="1">
    <citation type="submission" date="2024-04" db="EMBL/GenBank/DDBJ databases">
        <title>Salinicola lusitanus LLJ914,a marine bacterium isolated from the Okinawa Trough.</title>
        <authorList>
            <person name="Li J."/>
        </authorList>
    </citation>
    <scope>NUCLEOTIDE SEQUENCE [LARGE SCALE GENOMIC DNA]</scope>
</reference>
<feature type="domain" description="Integrase zinc-binding" evidence="2">
    <location>
        <begin position="1250"/>
        <end position="1302"/>
    </location>
</feature>
<dbReference type="InterPro" id="IPR036397">
    <property type="entry name" value="RNaseH_sf"/>
</dbReference>
<dbReference type="InterPro" id="IPR041588">
    <property type="entry name" value="Integrase_H2C2"/>
</dbReference>
<evidence type="ECO:0000259" key="2">
    <source>
        <dbReference type="Pfam" id="PF17921"/>
    </source>
</evidence>
<feature type="compositionally biased region" description="Basic and acidic residues" evidence="1">
    <location>
        <begin position="59"/>
        <end position="69"/>
    </location>
</feature>
<dbReference type="Gene3D" id="3.10.10.10">
    <property type="entry name" value="HIV Type 1 Reverse Transcriptase, subunit A, domain 1"/>
    <property type="match status" value="1"/>
</dbReference>
<feature type="compositionally biased region" description="Polar residues" evidence="1">
    <location>
        <begin position="25"/>
        <end position="37"/>
    </location>
</feature>
<dbReference type="Pfam" id="PF17921">
    <property type="entry name" value="Integrase_H2C2"/>
    <property type="match status" value="1"/>
</dbReference>
<accession>A0AAW0NBV1</accession>
<comment type="caution">
    <text evidence="3">The sequence shown here is derived from an EMBL/GenBank/DDBJ whole genome shotgun (WGS) entry which is preliminary data.</text>
</comment>
<dbReference type="InterPro" id="IPR008042">
    <property type="entry name" value="Retrotrans_Pao"/>
</dbReference>
<feature type="region of interest" description="Disordered" evidence="1">
    <location>
        <begin position="127"/>
        <end position="295"/>
    </location>
</feature>
<sequence length="1573" mass="179433">MSLERRSRRNISLPLYLREYDLTSARRQTTATPAVTQSEEEPDTILAQPPPPPAVLKTTEPDDQLHAGQEDNDTASLRAAVRDLKLQNRDLNRRAQESDQRLEKLQREAASQSQDLKKEIKQLVQLLQPQPQPASRSSKRHQPRASSPLKPKSPSTSSSPSPRSSPSPERRSVRPKHSSKPPHHHPDGHRSSRLRHYSPARRDSPERRPARSPEYSRSYEKHRSHQTASRYSPDRQSTRYHKQRRSRYEDTSPEHGTYRSRYESPPRRHSRHRSPVGGQERHYRGPTPNIPNFSQPNPREFARLRIALENLLPEDSTERFRYQILCDHLKLEEALLVADSYVNSRYPYSDTMEALNEQFGQPHQLALQRIAELMEGPNVMSGDVKAFRTFALKVRSLVSMLQQLGFKGRVELECGSHVSRLLGKLPHDLRAGFRRFIHPHDVPIPTLHDLADWLEFEMQVQITKVILRNGDKCLETYAILDDGSERTILLHSAAQQLGLNGVAEDLPLRTVRQDLQVLHGAAVSFKLSPVTQPQKTYTITRAFTAKELGLAEHSHPTDTLMAKYTHLRGLPLPQIERAHPMLLIGSDYPHLVTPIEPVRLGPPGGPAAVKTRLGWTLQGPAQKVKQWSLSSQCYFTISSPAPDNLLKHVERLWQMDVLPWRNPKTSTRSQQDQYALDLLETHTARQDIDGINRYATPLLRVSQMPQLQAPKESVLPQLRSTEKRLSKSPEQASAYIAEIQRLVEAGYVVELEPGSEHTPTSWYIPHHMVQHNGKNRVVFNCSFEFQGQNLNKLLLPGPPLGPSLLAVLLRFREHSVAISSDIRGMFHQVRLLPEDCPLLRFLWRDLQFQKPPKIYEWRVLPFGTTCSPCCAIFALQKHFVIRTGGSALVDKLQSHLADGGFELRQWASNRPSVISHLPAAARHSVLQASQPLLPKTTLRVIYKILASQYDPLGYLIPFTTRAKVVVQQLWAKNREWDDPDLPADLLQTWKEWERELPELPNIMLPRCYTSRELDSTSSIRDLHIFCDASEKAYGSVAYLRTESSSGHVEVAFVTARSRVAPRKQQTIPRLELYSTTVLTWLQSDSCRFKVFVGTRITEIQELTSGHQWRYVDSSNNPADDITRGKHLRELETQSRWYRGPPFLQVSEEHWPCTPPATQLDSTEFKKATLCHLTTNPLPDASAFASLADLIEATIKLLMGRLIMFLLPRLLKLAPELDSAQLIRVGGRLRHSPHLSPDTVHPVVLDYKHPLSQLIIKDMDEKLSHPGPERVFAEVRRKFWLLQGRQAIRRFQQRCMECRKWRAQPKVPRMADLPPSRLRLHRPAFYSTGMDCFGPYLVTIGRRREKRWGIIFKCMTTRAVHLDLLSSLDTDSFLMAFRRFSARRGKPFELISDQGTNFRGGERELRETFAALHPELQAQLAKAQVEFHFNPPMPHILEGVGRERFAPETGTSKGMLNSKPLGYVSSDIADLDPVTPNSLLLGRPDSSLPQVVYPESELLSRKHRQKWTTETPIFRLAPCYDRGPPVASGSVASREDYKVFPGQDERIRTVEVKVGDNSYIRPVARVIQLPAIPD</sequence>
<dbReference type="Proteomes" id="UP001460270">
    <property type="component" value="Unassembled WGS sequence"/>
</dbReference>
<dbReference type="InterPro" id="IPR043502">
    <property type="entry name" value="DNA/RNA_pol_sf"/>
</dbReference>
<dbReference type="InterPro" id="IPR043128">
    <property type="entry name" value="Rev_trsase/Diguanyl_cyclase"/>
</dbReference>
<feature type="compositionally biased region" description="Basic residues" evidence="1">
    <location>
        <begin position="173"/>
        <end position="183"/>
    </location>
</feature>
<dbReference type="Gene3D" id="3.30.70.270">
    <property type="match status" value="1"/>
</dbReference>
<dbReference type="EMBL" id="JBBPFD010000017">
    <property type="protein sequence ID" value="KAK7891694.1"/>
    <property type="molecule type" value="Genomic_DNA"/>
</dbReference>
<protein>
    <recommendedName>
        <fullName evidence="2">Integrase zinc-binding domain-containing protein</fullName>
    </recommendedName>
</protein>
<dbReference type="PANTHER" id="PTHR47331">
    <property type="entry name" value="PHD-TYPE DOMAIN-CONTAINING PROTEIN"/>
    <property type="match status" value="1"/>
</dbReference>
<proteinExistence type="predicted"/>
<feature type="compositionally biased region" description="Low complexity" evidence="1">
    <location>
        <begin position="144"/>
        <end position="167"/>
    </location>
</feature>